<name>A0A2T0K4B9_9ACTN</name>
<dbReference type="AlphaFoldDB" id="A0A2T0K4B9"/>
<evidence type="ECO:0000256" key="4">
    <source>
        <dbReference type="ARBA" id="ARBA00022670"/>
    </source>
</evidence>
<dbReference type="Pfam" id="PF00082">
    <property type="entry name" value="Peptidase_S8"/>
    <property type="match status" value="1"/>
</dbReference>
<gene>
    <name evidence="12" type="ORF">CLV67_11548</name>
</gene>
<sequence>MTKDRRGPSPDPGRSRTRRVFGAALTVLALSVSTLAGMPAAHAQDPADPKIDEAVAAAVKGGREASFWVLLRDRPDLTPAAKVKGKARAGAVHRAATDSADRSQRGLRKLLTSRKAKFDTYWIADTVHVTGDAELLAEVAARPEVKAVLPDTPVTLPAPVAGRVQATVDAVEWNVDRIGAPRVWDERDVRGQGVVVANIDTGVQFDHPALAANYRGRQADGGFLHDYNWFDPTGVCAGGLPCDNNGHGTHTMGTMAGSGGIGVAPGVTWIAAKGCETNSCSVAALLAAGQWIVAPTDRNGRNPRPDLAPDVVNNSWGSAANFDPWYSDVIRSWVAAGIFPAFSNGNTGPGCNTAGTPGSYTGTYASGATDSNDRIASFSSRGTGQDGGVKPDLTAPGVDIRSSVPGGGFASNSGTSMASPHTAATVALIWSAAPSLRRDIAATRDVLDETAIDTDDTSCGGTASDNNVFGQGRLDAYAAVRLAVSPSGSLTGTVRANGVPLGGVDVALTGTASRTVTTAADGAYRFGRLPAGSYRIRVAPFGYDAFEADVTIAASESAELDPALTSRASGVLSGVVSGAGSPLEGVTIGLTGTPATVTTGADGRFRLAAPHGAYELTVRPLGGCFASETRSLTVSGDVALDLPLRQIEDAYGYRCAPAAEPYRAGTEKLPITGDDAVTEVTLPFAVPLYGVARNRAWISTNGVIGLGDIEILYQNTALPDAAEPNHAFYALWDDLVVDELAGIYTAADADTFVVEWRNVRFFGYAGRISVSVVLHADGTVTYRYRGLSGERSSGLGATIGVENPAGTAGLAYSVDAASLREGTGVTFRANPVNRVAATFNVTAETWWGQQVLVVGNLPELGGWDPARAVALDAAGYPVWSGGLSLPPDTAVEFKYVKRDPDGTVTWEPGANRTTITPPAGQFITHDTFGPH</sequence>
<evidence type="ECO:0000259" key="11">
    <source>
        <dbReference type="PROSITE" id="PS51166"/>
    </source>
</evidence>
<dbReference type="GO" id="GO:0005975">
    <property type="term" value="P:carbohydrate metabolic process"/>
    <property type="evidence" value="ECO:0007669"/>
    <property type="project" value="UniProtKB-ARBA"/>
</dbReference>
<evidence type="ECO:0000256" key="10">
    <source>
        <dbReference type="SAM" id="SignalP"/>
    </source>
</evidence>
<dbReference type="InterPro" id="IPR023828">
    <property type="entry name" value="Peptidase_S8_Ser-AS"/>
</dbReference>
<dbReference type="InterPro" id="IPR036852">
    <property type="entry name" value="Peptidase_S8/S53_dom_sf"/>
</dbReference>
<evidence type="ECO:0000256" key="7">
    <source>
        <dbReference type="ARBA" id="ARBA00030238"/>
    </source>
</evidence>
<feature type="active site" description="Charge relay system" evidence="8">
    <location>
        <position position="247"/>
    </location>
</feature>
<comment type="similarity">
    <text evidence="2 8">Belongs to the peptidase S8 family.</text>
</comment>
<dbReference type="Proteomes" id="UP000239415">
    <property type="component" value="Unassembled WGS sequence"/>
</dbReference>
<keyword evidence="5 8" id="KW-0378">Hydrolase</keyword>
<dbReference type="PANTHER" id="PTHR43806">
    <property type="entry name" value="PEPTIDASE S8"/>
    <property type="match status" value="1"/>
</dbReference>
<dbReference type="PROSITE" id="PS51892">
    <property type="entry name" value="SUBTILASE"/>
    <property type="match status" value="1"/>
</dbReference>
<evidence type="ECO:0000256" key="8">
    <source>
        <dbReference type="PROSITE-ProRule" id="PRU01240"/>
    </source>
</evidence>
<keyword evidence="13" id="KW-1185">Reference proteome</keyword>
<dbReference type="PRINTS" id="PR00723">
    <property type="entry name" value="SUBTILISIN"/>
</dbReference>
<dbReference type="SMART" id="SM01065">
    <property type="entry name" value="CBM_2"/>
    <property type="match status" value="1"/>
</dbReference>
<dbReference type="InterPro" id="IPR015500">
    <property type="entry name" value="Peptidase_S8_subtilisin-rel"/>
</dbReference>
<dbReference type="InterPro" id="IPR006311">
    <property type="entry name" value="TAT_signal"/>
</dbReference>
<dbReference type="PROSITE" id="PS51166">
    <property type="entry name" value="CBM20"/>
    <property type="match status" value="1"/>
</dbReference>
<dbReference type="Pfam" id="PF13620">
    <property type="entry name" value="CarboxypepD_reg"/>
    <property type="match status" value="2"/>
</dbReference>
<evidence type="ECO:0000256" key="3">
    <source>
        <dbReference type="ARBA" id="ARBA00012595"/>
    </source>
</evidence>
<accession>A0A2T0K4B9</accession>
<feature type="chain" id="PRO_5015473564" description="alpha-amylase" evidence="10">
    <location>
        <begin position="44"/>
        <end position="931"/>
    </location>
</feature>
<keyword evidence="4 8" id="KW-0645">Protease</keyword>
<evidence type="ECO:0000256" key="1">
    <source>
        <dbReference type="ARBA" id="ARBA00000548"/>
    </source>
</evidence>
<dbReference type="Pfam" id="PF00686">
    <property type="entry name" value="CBM_20"/>
    <property type="match status" value="1"/>
</dbReference>
<protein>
    <recommendedName>
        <fullName evidence="3">alpha-amylase</fullName>
        <ecNumber evidence="3">3.2.1.1</ecNumber>
    </recommendedName>
    <alternativeName>
        <fullName evidence="7">1,4-alpha-D-glucan glucanohydrolase</fullName>
    </alternativeName>
</protein>
<dbReference type="RefSeq" id="WP_106324850.1">
    <property type="nucleotide sequence ID" value="NZ_BOMO01000141.1"/>
</dbReference>
<dbReference type="SUPFAM" id="SSF49452">
    <property type="entry name" value="Starch-binding domain-like"/>
    <property type="match status" value="2"/>
</dbReference>
<dbReference type="Gene3D" id="2.60.40.1120">
    <property type="entry name" value="Carboxypeptidase-like, regulatory domain"/>
    <property type="match status" value="2"/>
</dbReference>
<reference evidence="12 13" key="1">
    <citation type="submission" date="2018-03" db="EMBL/GenBank/DDBJ databases">
        <title>Genomic Encyclopedia of Archaeal and Bacterial Type Strains, Phase II (KMG-II): from individual species to whole genera.</title>
        <authorList>
            <person name="Goeker M."/>
        </authorList>
    </citation>
    <scope>NUCLEOTIDE SEQUENCE [LARGE SCALE GENOMIC DNA]</scope>
    <source>
        <strain evidence="12 13">DSM 43146</strain>
    </source>
</reference>
<feature type="signal peptide" evidence="10">
    <location>
        <begin position="1"/>
        <end position="43"/>
    </location>
</feature>
<evidence type="ECO:0000256" key="2">
    <source>
        <dbReference type="ARBA" id="ARBA00011073"/>
    </source>
</evidence>
<dbReference type="InterPro" id="IPR008969">
    <property type="entry name" value="CarboxyPept-like_regulatory"/>
</dbReference>
<dbReference type="EMBL" id="PVMZ01000015">
    <property type="protein sequence ID" value="PRX17556.1"/>
    <property type="molecule type" value="Genomic_DNA"/>
</dbReference>
<evidence type="ECO:0000256" key="6">
    <source>
        <dbReference type="ARBA" id="ARBA00022825"/>
    </source>
</evidence>
<dbReference type="PROSITE" id="PS51318">
    <property type="entry name" value="TAT"/>
    <property type="match status" value="1"/>
</dbReference>
<dbReference type="OrthoDB" id="9813435at2"/>
<evidence type="ECO:0000313" key="12">
    <source>
        <dbReference type="EMBL" id="PRX17556.1"/>
    </source>
</evidence>
<proteinExistence type="inferred from homology"/>
<evidence type="ECO:0000313" key="13">
    <source>
        <dbReference type="Proteomes" id="UP000239415"/>
    </source>
</evidence>
<dbReference type="InterPro" id="IPR013784">
    <property type="entry name" value="Carb-bd-like_fold"/>
</dbReference>
<comment type="caution">
    <text evidence="12">The sequence shown here is derived from an EMBL/GenBank/DDBJ whole genome shotgun (WGS) entry which is preliminary data.</text>
</comment>
<dbReference type="GO" id="GO:0004252">
    <property type="term" value="F:serine-type endopeptidase activity"/>
    <property type="evidence" value="ECO:0007669"/>
    <property type="project" value="UniProtKB-UniRule"/>
</dbReference>
<dbReference type="PANTHER" id="PTHR43806:SF11">
    <property type="entry name" value="CEREVISIN-RELATED"/>
    <property type="match status" value="1"/>
</dbReference>
<dbReference type="EC" id="3.2.1.1" evidence="3"/>
<dbReference type="InterPro" id="IPR000209">
    <property type="entry name" value="Peptidase_S8/S53_dom"/>
</dbReference>
<dbReference type="CDD" id="cd05808">
    <property type="entry name" value="CBM20_alpha_amylase"/>
    <property type="match status" value="1"/>
</dbReference>
<dbReference type="Gene3D" id="3.40.50.200">
    <property type="entry name" value="Peptidase S8/S53 domain"/>
    <property type="match status" value="1"/>
</dbReference>
<dbReference type="SUPFAM" id="SSF52743">
    <property type="entry name" value="Subtilisin-like"/>
    <property type="match status" value="1"/>
</dbReference>
<feature type="active site" description="Charge relay system" evidence="8">
    <location>
        <position position="416"/>
    </location>
</feature>
<keyword evidence="6 8" id="KW-0720">Serine protease</keyword>
<organism evidence="12 13">
    <name type="scientific">Actinoplanes italicus</name>
    <dbReference type="NCBI Taxonomy" id="113567"/>
    <lineage>
        <taxon>Bacteria</taxon>
        <taxon>Bacillati</taxon>
        <taxon>Actinomycetota</taxon>
        <taxon>Actinomycetes</taxon>
        <taxon>Micromonosporales</taxon>
        <taxon>Micromonosporaceae</taxon>
        <taxon>Actinoplanes</taxon>
    </lineage>
</organism>
<evidence type="ECO:0000256" key="9">
    <source>
        <dbReference type="SAM" id="MobiDB-lite"/>
    </source>
</evidence>
<evidence type="ECO:0000256" key="5">
    <source>
        <dbReference type="ARBA" id="ARBA00022801"/>
    </source>
</evidence>
<dbReference type="InterPro" id="IPR013783">
    <property type="entry name" value="Ig-like_fold"/>
</dbReference>
<dbReference type="InterPro" id="IPR050131">
    <property type="entry name" value="Peptidase_S8_subtilisin-like"/>
</dbReference>
<dbReference type="GO" id="GO:0004556">
    <property type="term" value="F:alpha-amylase activity"/>
    <property type="evidence" value="ECO:0007669"/>
    <property type="project" value="UniProtKB-EC"/>
</dbReference>
<comment type="catalytic activity">
    <reaction evidence="1">
        <text>Endohydrolysis of (1-&gt;4)-alpha-D-glucosidic linkages in polysaccharides containing three or more (1-&gt;4)-alpha-linked D-glucose units.</text>
        <dbReference type="EC" id="3.2.1.1"/>
    </reaction>
</comment>
<dbReference type="GO" id="GO:0006508">
    <property type="term" value="P:proteolysis"/>
    <property type="evidence" value="ECO:0007669"/>
    <property type="project" value="UniProtKB-KW"/>
</dbReference>
<feature type="region of interest" description="Disordered" evidence="9">
    <location>
        <begin position="378"/>
        <end position="398"/>
    </location>
</feature>
<feature type="active site" description="Charge relay system" evidence="8">
    <location>
        <position position="200"/>
    </location>
</feature>
<dbReference type="InterPro" id="IPR002044">
    <property type="entry name" value="CBM20"/>
</dbReference>
<dbReference type="PROSITE" id="PS00138">
    <property type="entry name" value="SUBTILASE_SER"/>
    <property type="match status" value="1"/>
</dbReference>
<dbReference type="SUPFAM" id="SSF49464">
    <property type="entry name" value="Carboxypeptidase regulatory domain-like"/>
    <property type="match status" value="1"/>
</dbReference>
<dbReference type="Gene3D" id="2.60.40.10">
    <property type="entry name" value="Immunoglobulins"/>
    <property type="match status" value="1"/>
</dbReference>
<keyword evidence="10" id="KW-0732">Signal</keyword>
<dbReference type="GO" id="GO:2001070">
    <property type="term" value="F:starch binding"/>
    <property type="evidence" value="ECO:0007669"/>
    <property type="project" value="InterPro"/>
</dbReference>
<feature type="domain" description="CBM20" evidence="11">
    <location>
        <begin position="829"/>
        <end position="930"/>
    </location>
</feature>